<dbReference type="GO" id="GO:0005925">
    <property type="term" value="C:focal adhesion"/>
    <property type="evidence" value="ECO:0007669"/>
    <property type="project" value="TreeGrafter"/>
</dbReference>
<dbReference type="GeneTree" id="ENSGT00950000183194"/>
<dbReference type="InterPro" id="IPR028433">
    <property type="entry name" value="Parvin"/>
</dbReference>
<dbReference type="PROSITE" id="PS50021">
    <property type="entry name" value="CH"/>
    <property type="match status" value="2"/>
</dbReference>
<reference evidence="11" key="1">
    <citation type="submission" date="2025-08" db="UniProtKB">
        <authorList>
            <consortium name="Ensembl"/>
        </authorList>
    </citation>
    <scope>IDENTIFICATION</scope>
</reference>
<dbReference type="Gene3D" id="1.10.418.10">
    <property type="entry name" value="Calponin-like domain"/>
    <property type="match status" value="2"/>
</dbReference>
<dbReference type="GO" id="GO:0030036">
    <property type="term" value="P:actin cytoskeleton organization"/>
    <property type="evidence" value="ECO:0007669"/>
    <property type="project" value="InterPro"/>
</dbReference>
<keyword evidence="8" id="KW-0206">Cytoskeleton</keyword>
<evidence type="ECO:0000256" key="4">
    <source>
        <dbReference type="ARBA" id="ARBA00022490"/>
    </source>
</evidence>
<feature type="region of interest" description="Disordered" evidence="9">
    <location>
        <begin position="1"/>
        <end position="21"/>
    </location>
</feature>
<dbReference type="Pfam" id="PF00307">
    <property type="entry name" value="CH"/>
    <property type="match status" value="2"/>
</dbReference>
<dbReference type="GO" id="GO:0003779">
    <property type="term" value="F:actin binding"/>
    <property type="evidence" value="ECO:0007669"/>
    <property type="project" value="UniProtKB-KW"/>
</dbReference>
<dbReference type="CDD" id="cd21336">
    <property type="entry name" value="CH_PARVB_rpt1"/>
    <property type="match status" value="1"/>
</dbReference>
<feature type="domain" description="Calponin-homology (CH)" evidence="10">
    <location>
        <begin position="247"/>
        <end position="354"/>
    </location>
</feature>
<organism evidence="11 12">
    <name type="scientific">Oncorhynchus tshawytscha</name>
    <name type="common">Chinook salmon</name>
    <name type="synonym">Salmo tshawytscha</name>
    <dbReference type="NCBI Taxonomy" id="74940"/>
    <lineage>
        <taxon>Eukaryota</taxon>
        <taxon>Metazoa</taxon>
        <taxon>Chordata</taxon>
        <taxon>Craniata</taxon>
        <taxon>Vertebrata</taxon>
        <taxon>Euteleostomi</taxon>
        <taxon>Actinopterygii</taxon>
        <taxon>Neopterygii</taxon>
        <taxon>Teleostei</taxon>
        <taxon>Protacanthopterygii</taxon>
        <taxon>Salmoniformes</taxon>
        <taxon>Salmonidae</taxon>
        <taxon>Salmoninae</taxon>
        <taxon>Oncorhynchus</taxon>
    </lineage>
</organism>
<dbReference type="SMART" id="SM00033">
    <property type="entry name" value="CH"/>
    <property type="match status" value="2"/>
</dbReference>
<gene>
    <name evidence="11" type="primary">PARVB</name>
</gene>
<evidence type="ECO:0000256" key="5">
    <source>
        <dbReference type="ARBA" id="ARBA00022737"/>
    </source>
</evidence>
<evidence type="ECO:0000313" key="12">
    <source>
        <dbReference type="Proteomes" id="UP000694402"/>
    </source>
</evidence>
<name>A0A8C8LXX1_ONCTS</name>
<proteinExistence type="inferred from homology"/>
<dbReference type="PIRSF" id="PIRSF039131">
    <property type="entry name" value="Parvin"/>
    <property type="match status" value="1"/>
</dbReference>
<dbReference type="InterPro" id="IPR001715">
    <property type="entry name" value="CH_dom"/>
</dbReference>
<dbReference type="FunFam" id="1.10.418.10:FF:000011">
    <property type="entry name" value="Parvin, beta"/>
    <property type="match status" value="1"/>
</dbReference>
<evidence type="ECO:0000256" key="8">
    <source>
        <dbReference type="ARBA" id="ARBA00023212"/>
    </source>
</evidence>
<evidence type="ECO:0000256" key="2">
    <source>
        <dbReference type="ARBA" id="ARBA00004245"/>
    </source>
</evidence>
<keyword evidence="5" id="KW-0677">Repeat</keyword>
<keyword evidence="12" id="KW-1185">Reference proteome</keyword>
<evidence type="ECO:0000256" key="1">
    <source>
        <dbReference type="ARBA" id="ARBA00004216"/>
    </source>
</evidence>
<evidence type="ECO:0000256" key="7">
    <source>
        <dbReference type="ARBA" id="ARBA00023203"/>
    </source>
</evidence>
<dbReference type="GO" id="GO:0015629">
    <property type="term" value="C:actin cytoskeleton"/>
    <property type="evidence" value="ECO:0007669"/>
    <property type="project" value="TreeGrafter"/>
</dbReference>
<comment type="subcellular location">
    <subcellularLocation>
        <location evidence="2">Cytoplasm</location>
        <location evidence="2">Cytoskeleton</location>
    </subcellularLocation>
    <subcellularLocation>
        <location evidence="1">Cytoplasm</location>
        <location evidence="1">Myofibril</location>
        <location evidence="1">Sarcomere</location>
        <location evidence="1">Z line</location>
    </subcellularLocation>
</comment>
<dbReference type="GO" id="GO:0071963">
    <property type="term" value="P:establishment or maintenance of cell polarity regulating cell shape"/>
    <property type="evidence" value="ECO:0007669"/>
    <property type="project" value="TreeGrafter"/>
</dbReference>
<dbReference type="GO" id="GO:0034446">
    <property type="term" value="P:substrate adhesion-dependent cell spreading"/>
    <property type="evidence" value="ECO:0007669"/>
    <property type="project" value="TreeGrafter"/>
</dbReference>
<dbReference type="GO" id="GO:0030018">
    <property type="term" value="C:Z disc"/>
    <property type="evidence" value="ECO:0007669"/>
    <property type="project" value="UniProtKB-SubCell"/>
</dbReference>
<dbReference type="FunFam" id="1.10.418.10:FF:000015">
    <property type="entry name" value="Parvin beta"/>
    <property type="match status" value="1"/>
</dbReference>
<dbReference type="PANTHER" id="PTHR12114:SF7">
    <property type="entry name" value="BETA-PARVIN"/>
    <property type="match status" value="1"/>
</dbReference>
<dbReference type="AlphaFoldDB" id="A0A8C8LXX1"/>
<keyword evidence="6" id="KW-0130">Cell adhesion</keyword>
<dbReference type="GO" id="GO:0030032">
    <property type="term" value="P:lamellipodium assembly"/>
    <property type="evidence" value="ECO:0007669"/>
    <property type="project" value="TreeGrafter"/>
</dbReference>
<dbReference type="SUPFAM" id="SSF47576">
    <property type="entry name" value="Calponin-homology domain, CH-domain"/>
    <property type="match status" value="1"/>
</dbReference>
<dbReference type="InterPro" id="IPR036872">
    <property type="entry name" value="CH_dom_sf"/>
</dbReference>
<accession>A0A8C8LXX1</accession>
<keyword evidence="4" id="KW-0963">Cytoplasm</keyword>
<evidence type="ECO:0000256" key="3">
    <source>
        <dbReference type="ARBA" id="ARBA00005666"/>
    </source>
</evidence>
<dbReference type="Ensembl" id="ENSOTST00005055005.2">
    <property type="protein sequence ID" value="ENSOTSP00005050541.2"/>
    <property type="gene ID" value="ENSOTSG00005024356.2"/>
</dbReference>
<comment type="similarity">
    <text evidence="3">Belongs to the parvin family.</text>
</comment>
<evidence type="ECO:0000256" key="9">
    <source>
        <dbReference type="SAM" id="MobiDB-lite"/>
    </source>
</evidence>
<dbReference type="GO" id="GO:0030027">
    <property type="term" value="C:lamellipodium"/>
    <property type="evidence" value="ECO:0007669"/>
    <property type="project" value="TreeGrafter"/>
</dbReference>
<feature type="domain" description="Calponin-homology (CH)" evidence="10">
    <location>
        <begin position="78"/>
        <end position="185"/>
    </location>
</feature>
<sequence>MAGAPVRSATSQSGKMKKDESFLGKLGGTLVRKKKSKEGNLDPSGFTAECISPIMPFLEENAERNMLDPTSRENPKFKDLQRVLIDWINNELEEDRIIVKGLEEDCYDGQVLQKLFEKLSGRKLNVAEVTQSEIGQKQKLQTVLEAVNELLRPHGWSIEWSVDSIHAKNLVAIVYLLVALAMHYLAPIRLPEHVSVQVVVVKKREGILQTSHVTKELTSTTEYMIISCFSERDAFDTLLDHAPDKLNVVKKSLVTFVNKHLNKLNLEVTELESQFADGVYLVLLMGLLENYFVPLYNFFLTPENFEQKVHNVAFAFELMQDGGLKKPKARPEDVVNLNLKSTLRVLYNLFTNYKNSE</sequence>
<evidence type="ECO:0000256" key="6">
    <source>
        <dbReference type="ARBA" id="ARBA00022889"/>
    </source>
</evidence>
<evidence type="ECO:0000259" key="10">
    <source>
        <dbReference type="PROSITE" id="PS50021"/>
    </source>
</evidence>
<dbReference type="PANTHER" id="PTHR12114">
    <property type="entry name" value="PARVIN"/>
    <property type="match status" value="1"/>
</dbReference>
<protein>
    <recommendedName>
        <fullName evidence="10">Calponin-homology (CH) domain-containing protein</fullName>
    </recommendedName>
</protein>
<evidence type="ECO:0000313" key="11">
    <source>
        <dbReference type="Ensembl" id="ENSOTSP00005050541.2"/>
    </source>
</evidence>
<keyword evidence="7" id="KW-0009">Actin-binding</keyword>
<reference evidence="11" key="2">
    <citation type="submission" date="2025-09" db="UniProtKB">
        <authorList>
            <consortium name="Ensembl"/>
        </authorList>
    </citation>
    <scope>IDENTIFICATION</scope>
</reference>
<dbReference type="Proteomes" id="UP000694402">
    <property type="component" value="Unassembled WGS sequence"/>
</dbReference>
<dbReference type="CDD" id="cd21338">
    <property type="entry name" value="CH_PARVB_rpt2"/>
    <property type="match status" value="1"/>
</dbReference>